<dbReference type="PROSITE" id="PS51222">
    <property type="entry name" value="DCD"/>
    <property type="match status" value="1"/>
</dbReference>
<evidence type="ECO:0000256" key="1">
    <source>
        <dbReference type="SAM" id="MobiDB-lite"/>
    </source>
</evidence>
<comment type="caution">
    <text evidence="3">The sequence shown here is derived from an EMBL/GenBank/DDBJ whole genome shotgun (WGS) entry which is preliminary data.</text>
</comment>
<evidence type="ECO:0000313" key="3">
    <source>
        <dbReference type="EMBL" id="KAK1410799.1"/>
    </source>
</evidence>
<dbReference type="Pfam" id="PF10539">
    <property type="entry name" value="Dev_Cell_Death"/>
    <property type="match status" value="1"/>
</dbReference>
<dbReference type="InterPro" id="IPR013989">
    <property type="entry name" value="Dev_and_cell_death_domain"/>
</dbReference>
<evidence type="ECO:0000259" key="2">
    <source>
        <dbReference type="PROSITE" id="PS51222"/>
    </source>
</evidence>
<dbReference type="PANTHER" id="PTHR46444">
    <property type="entry name" value="DCD (DEVELOPMENT AND CELL DEATH) DOMAIN PROTEIN-RELATED"/>
    <property type="match status" value="1"/>
</dbReference>
<dbReference type="SMART" id="SM00767">
    <property type="entry name" value="DCD"/>
    <property type="match status" value="1"/>
</dbReference>
<sequence length="1231" mass="139079">MVKKKRRILNHQHSTTHFRLRLRLLIEEMGYKSKSVQGEIPESGAIFMSNSETKAECFKRELFGLPSRWSDFVLRVKKGMILFLFEFERRLLYGVFRATCDGEINIEPKAFRSSGKHIPAQVRFTTIWDCSPLAEHEFKGVIRDNYYVKNKFHFGLNKIQVSKLLKLFSSKSVSENHLERNIWRYDDKPEEGIARSHDLRKDIRHRIRFDSCDSRGDEVKDVDDNMYIYRHIIESRQKNKREEFSTRYMVESDEFDDRARHDTLGKHIDLREKHVGDDYMPLYSKRHGKHLDEVGAGRSDFLMDGGNKYVTDYNGLQDEYKVRTGFQGILNEHDMLGKHLDLRENQTEDGYMSVFNKLHGKHLNEFGAGSSDFLMDGGNKDVIDYNKLQDEYRVRTGFQGISKEHDILGKHLDLRESRIEDGYIPVFSKPHGKHLIEISARSSDYLRDSEDKDISDYNRLQDEYRVRKRVHGILNEHPLTNRVFSHFNQNSYSNCDPTGIDALDIQFSPSCFDGRLSYRPTTNNCPIYPSPEKILESKSLMYYPPDEVSIPCLDDPIPCLDDPIPCLDDPASQSSIFPKFISRKLSLSDSGERVHEEHRTDNDKRFHEKHGSRCTSGAANKRGSVFSRLTSTLKQEEKAFETDEKHDVFNASVDKVMQFLEKVVSSPINRTAKSISVIKQEDHNNYKDNKSEDYDLPAANNQVDTGEPYEEVEGESVLRETRLVDFKRRKNSNKRIDRTFQESSECLVGSKSDVGPPVEADQLTDVPPKRRKLVRPAFVEKNRIPVGVIAHERKLSENASVSTKVDEITKKVAALIKSTDDIIMVSTSLENTLSENDTVSTKVVDTLEKVDAVIKSTDDIIMAPTSPENTLSENDTASTKVVEISEKMDAVIKPTDDIIMAPTSPENTLSENDTASTKVVEISEKMDAVIKPTDDIIMAPTSPENRLSENDTASTKVVEISKKMDAVIKPTGNIIMMPTSLEHTLSENNSVLTKVGETSEKVDAAIRSTDDIIIVPTSPENTLSENDTISANVGEISEKVDTLDDVIMVPTSLETTLSENDTVSTKVGETSEKVDAVIKSADDMIMVPSSFENTFSEINSVSMKVVGTPEKADAVVKSMDDIFMVSASFESTPDGSNSTKSGVQSSKKADTSIKFIDLNMMPTSDESSPSKDDISTPNLLERLNMSTAECQRSSSEGDENAENRIVSDVFVEATQLASLKNEQAMCGWIDW</sequence>
<protein>
    <recommendedName>
        <fullName evidence="2">DCD domain-containing protein</fullName>
    </recommendedName>
</protein>
<dbReference type="EMBL" id="JAUHHV010000010">
    <property type="protein sequence ID" value="KAK1410799.1"/>
    <property type="molecule type" value="Genomic_DNA"/>
</dbReference>
<evidence type="ECO:0000313" key="4">
    <source>
        <dbReference type="Proteomes" id="UP001229421"/>
    </source>
</evidence>
<organism evidence="3 4">
    <name type="scientific">Tagetes erecta</name>
    <name type="common">African marigold</name>
    <dbReference type="NCBI Taxonomy" id="13708"/>
    <lineage>
        <taxon>Eukaryota</taxon>
        <taxon>Viridiplantae</taxon>
        <taxon>Streptophyta</taxon>
        <taxon>Embryophyta</taxon>
        <taxon>Tracheophyta</taxon>
        <taxon>Spermatophyta</taxon>
        <taxon>Magnoliopsida</taxon>
        <taxon>eudicotyledons</taxon>
        <taxon>Gunneridae</taxon>
        <taxon>Pentapetalae</taxon>
        <taxon>asterids</taxon>
        <taxon>campanulids</taxon>
        <taxon>Asterales</taxon>
        <taxon>Asteraceae</taxon>
        <taxon>Asteroideae</taxon>
        <taxon>Heliantheae alliance</taxon>
        <taxon>Tageteae</taxon>
        <taxon>Tagetes</taxon>
    </lineage>
</organism>
<name>A0AAD8JU22_TARER</name>
<feature type="compositionally biased region" description="Basic and acidic residues" evidence="1">
    <location>
        <begin position="591"/>
        <end position="611"/>
    </location>
</feature>
<reference evidence="3" key="1">
    <citation type="journal article" date="2023" name="bioRxiv">
        <title>Improved chromosome-level genome assembly for marigold (Tagetes erecta).</title>
        <authorList>
            <person name="Jiang F."/>
            <person name="Yuan L."/>
            <person name="Wang S."/>
            <person name="Wang H."/>
            <person name="Xu D."/>
            <person name="Wang A."/>
            <person name="Fan W."/>
        </authorList>
    </citation>
    <scope>NUCLEOTIDE SEQUENCE</scope>
    <source>
        <strain evidence="3">WSJ</strain>
        <tissue evidence="3">Leaf</tissue>
    </source>
</reference>
<keyword evidence="4" id="KW-1185">Reference proteome</keyword>
<feature type="region of interest" description="Disordered" evidence="1">
    <location>
        <begin position="591"/>
        <end position="618"/>
    </location>
</feature>
<gene>
    <name evidence="3" type="ORF">QVD17_37339</name>
</gene>
<dbReference type="Proteomes" id="UP001229421">
    <property type="component" value="Unassembled WGS sequence"/>
</dbReference>
<feature type="region of interest" description="Disordered" evidence="1">
    <location>
        <begin position="685"/>
        <end position="714"/>
    </location>
</feature>
<dbReference type="PANTHER" id="PTHR46444:SF9">
    <property type="entry name" value="DCD (DEVELOPMENT AND CELL DEATH) DOMAIN PROTEIN"/>
    <property type="match status" value="1"/>
</dbReference>
<dbReference type="AlphaFoldDB" id="A0AAD8JU22"/>
<accession>A0AAD8JU22</accession>
<proteinExistence type="predicted"/>
<feature type="domain" description="DCD" evidence="2">
    <location>
        <begin position="40"/>
        <end position="170"/>
    </location>
</feature>